<dbReference type="GO" id="GO:0006312">
    <property type="term" value="P:mitotic recombination"/>
    <property type="evidence" value="ECO:0007669"/>
    <property type="project" value="TreeGrafter"/>
</dbReference>
<keyword evidence="2" id="KW-0227">DNA damage</keyword>
<evidence type="ECO:0000256" key="5">
    <source>
        <dbReference type="SAM" id="MobiDB-lite"/>
    </source>
</evidence>
<dbReference type="InterPro" id="IPR041247">
    <property type="entry name" value="Rad52_fam"/>
</dbReference>
<dbReference type="Gene3D" id="3.30.390.80">
    <property type="entry name" value="DNA repair protein Rad52/59/22"/>
    <property type="match status" value="1"/>
</dbReference>
<evidence type="ECO:0000256" key="3">
    <source>
        <dbReference type="ARBA" id="ARBA00023172"/>
    </source>
</evidence>
<feature type="compositionally biased region" description="Polar residues" evidence="5">
    <location>
        <begin position="242"/>
        <end position="268"/>
    </location>
</feature>
<comment type="similarity">
    <text evidence="1">Belongs to the RAD52 family.</text>
</comment>
<feature type="compositionally biased region" description="Polar residues" evidence="5">
    <location>
        <begin position="351"/>
        <end position="383"/>
    </location>
</feature>
<dbReference type="EMBL" id="HBGY01001121">
    <property type="protein sequence ID" value="CAD9556179.1"/>
    <property type="molecule type" value="Transcribed_RNA"/>
</dbReference>
<feature type="region of interest" description="Disordered" evidence="5">
    <location>
        <begin position="221"/>
        <end position="329"/>
    </location>
</feature>
<gene>
    <name evidence="6" type="ORF">LDAN0321_LOCUS762</name>
</gene>
<dbReference type="GO" id="GO:0045002">
    <property type="term" value="P:double-strand break repair via single-strand annealing"/>
    <property type="evidence" value="ECO:0007669"/>
    <property type="project" value="TreeGrafter"/>
</dbReference>
<organism evidence="6">
    <name type="scientific">Leptocylindrus danicus</name>
    <dbReference type="NCBI Taxonomy" id="163516"/>
    <lineage>
        <taxon>Eukaryota</taxon>
        <taxon>Sar</taxon>
        <taxon>Stramenopiles</taxon>
        <taxon>Ochrophyta</taxon>
        <taxon>Bacillariophyta</taxon>
        <taxon>Coscinodiscophyceae</taxon>
        <taxon>Chaetocerotophycidae</taxon>
        <taxon>Leptocylindrales</taxon>
        <taxon>Leptocylindraceae</taxon>
        <taxon>Leptocylindrus</taxon>
    </lineage>
</organism>
<name>A0A7S2JSB0_9STRA</name>
<proteinExistence type="inferred from homology"/>
<dbReference type="GO" id="GO:0000724">
    <property type="term" value="P:double-strand break repair via homologous recombination"/>
    <property type="evidence" value="ECO:0007669"/>
    <property type="project" value="TreeGrafter"/>
</dbReference>
<dbReference type="PANTHER" id="PTHR12132">
    <property type="entry name" value="DNA REPAIR AND RECOMBINATION PROTEIN RAD52, RAD59"/>
    <property type="match status" value="1"/>
</dbReference>
<dbReference type="AlphaFoldDB" id="A0A7S2JSB0"/>
<reference evidence="6" key="1">
    <citation type="submission" date="2021-01" db="EMBL/GenBank/DDBJ databases">
        <authorList>
            <person name="Corre E."/>
            <person name="Pelletier E."/>
            <person name="Niang G."/>
            <person name="Scheremetjew M."/>
            <person name="Finn R."/>
            <person name="Kale V."/>
            <person name="Holt S."/>
            <person name="Cochrane G."/>
            <person name="Meng A."/>
            <person name="Brown T."/>
            <person name="Cohen L."/>
        </authorList>
    </citation>
    <scope>NUCLEOTIDE SEQUENCE</scope>
    <source>
        <strain evidence="6">B650</strain>
    </source>
</reference>
<sequence>MEPQKVKSAELEALADCNYKYGIDPNQIDPLSVEIMRNPDGTPLLDHHDRVIPISKILATKPLKRDLLTRPGPGGKTIAYMSGESVTRTLNEVFGFDGWCLEIKNTNREECIKDDKDRYHVSYTASVRVTHRKSGTFKEDCGAGDAIDRHIGTAVSHALKSAVTDALKRAARHFGDKLGNSLYEKGFGLNRAPGTLEKALDAYEIDQKLSKFGFAKDRVAVKSEPTSDPSPPSDGKFYQPEPVQSNTSANHGQKCNPPATKSTVINNYNRRHSTGNITPPVPPKQDNPQGNTSSMHNIPPSNSQDNSSSAQRPQSGHNLPNPSNCSTLVRPENKYTSKATPNNLARFAAGTTSGAQSNANISSTCTPTNSAHVLQESTNSQTKQVKRPSPAVISAPESKKPSLPSSIPQTRNPYGKASGY</sequence>
<dbReference type="GO" id="GO:0005634">
    <property type="term" value="C:nucleus"/>
    <property type="evidence" value="ECO:0007669"/>
    <property type="project" value="TreeGrafter"/>
</dbReference>
<keyword evidence="4" id="KW-0234">DNA repair</keyword>
<dbReference type="SUPFAM" id="SSF54768">
    <property type="entry name" value="dsRNA-binding domain-like"/>
    <property type="match status" value="1"/>
</dbReference>
<feature type="compositionally biased region" description="Polar residues" evidence="5">
    <location>
        <begin position="403"/>
        <end position="412"/>
    </location>
</feature>
<accession>A0A7S2JSB0</accession>
<evidence type="ECO:0000313" key="6">
    <source>
        <dbReference type="EMBL" id="CAD9556179.1"/>
    </source>
</evidence>
<keyword evidence="3" id="KW-0233">DNA recombination</keyword>
<evidence type="ECO:0000256" key="1">
    <source>
        <dbReference type="ARBA" id="ARBA00006638"/>
    </source>
</evidence>
<dbReference type="Pfam" id="PF04098">
    <property type="entry name" value="Rad52_Rad22"/>
    <property type="match status" value="1"/>
</dbReference>
<protein>
    <submittedName>
        <fullName evidence="6">Uncharacterized protein</fullName>
    </submittedName>
</protein>
<feature type="region of interest" description="Disordered" evidence="5">
    <location>
        <begin position="351"/>
        <end position="420"/>
    </location>
</feature>
<dbReference type="PANTHER" id="PTHR12132:SF1">
    <property type="entry name" value="DNA REPAIR PROTEIN RAD52 HOMOLOG"/>
    <property type="match status" value="1"/>
</dbReference>
<dbReference type="InterPro" id="IPR007232">
    <property type="entry name" value="Rad52_Rad59_Rad22"/>
</dbReference>
<dbReference type="InterPro" id="IPR042525">
    <property type="entry name" value="Rad52_Rad59_Rad22_sf"/>
</dbReference>
<feature type="compositionally biased region" description="Polar residues" evidence="5">
    <location>
        <begin position="286"/>
        <end position="327"/>
    </location>
</feature>
<evidence type="ECO:0000256" key="4">
    <source>
        <dbReference type="ARBA" id="ARBA00023204"/>
    </source>
</evidence>
<evidence type="ECO:0000256" key="2">
    <source>
        <dbReference type="ARBA" id="ARBA00022763"/>
    </source>
</evidence>